<feature type="non-terminal residue" evidence="1">
    <location>
        <position position="79"/>
    </location>
</feature>
<dbReference type="Proteomes" id="UP000221165">
    <property type="component" value="Unassembled WGS sequence"/>
</dbReference>
<sequence length="79" mass="9070">SVVPGSRGARELATYLKDLAIDYEVARVRMARELKRLPEISEYTLTQLYWMALPGYLQDTVPSVDSFRMQSTTTLYSSY</sequence>
<comment type="caution">
    <text evidence="1">The sequence shown here is derived from an EMBL/GenBank/DDBJ whole genome shotgun (WGS) entry which is preliminary data.</text>
</comment>
<feature type="non-terminal residue" evidence="1">
    <location>
        <position position="1"/>
    </location>
</feature>
<protein>
    <submittedName>
        <fullName evidence="1">Uncharacterized protein</fullName>
    </submittedName>
</protein>
<evidence type="ECO:0000313" key="1">
    <source>
        <dbReference type="EMBL" id="PHJ17863.1"/>
    </source>
</evidence>
<dbReference type="EMBL" id="MIGC01004610">
    <property type="protein sequence ID" value="PHJ17863.1"/>
    <property type="molecule type" value="Genomic_DNA"/>
</dbReference>
<evidence type="ECO:0000313" key="2">
    <source>
        <dbReference type="Proteomes" id="UP000221165"/>
    </source>
</evidence>
<proteinExistence type="predicted"/>
<reference evidence="1 2" key="1">
    <citation type="journal article" date="2017" name="Int. J. Parasitol.">
        <title>The genome of the protozoan parasite Cystoisospora suis and a reverse vaccinology approach to identify vaccine candidates.</title>
        <authorList>
            <person name="Palmieri N."/>
            <person name="Shrestha A."/>
            <person name="Ruttkowski B."/>
            <person name="Beck T."/>
            <person name="Vogl C."/>
            <person name="Tomley F."/>
            <person name="Blake D.P."/>
            <person name="Joachim A."/>
        </authorList>
    </citation>
    <scope>NUCLEOTIDE SEQUENCE [LARGE SCALE GENOMIC DNA]</scope>
    <source>
        <strain evidence="1 2">Wien I</strain>
    </source>
</reference>
<accession>A0A2C6KN98</accession>
<dbReference type="VEuPathDB" id="ToxoDB:CSUI_008313"/>
<gene>
    <name evidence="1" type="ORF">CSUI_008313</name>
</gene>
<name>A0A2C6KN98_9APIC</name>
<dbReference type="RefSeq" id="XP_067919577.1">
    <property type="nucleotide sequence ID" value="XM_068068447.1"/>
</dbReference>
<organism evidence="1 2">
    <name type="scientific">Cystoisospora suis</name>
    <dbReference type="NCBI Taxonomy" id="483139"/>
    <lineage>
        <taxon>Eukaryota</taxon>
        <taxon>Sar</taxon>
        <taxon>Alveolata</taxon>
        <taxon>Apicomplexa</taxon>
        <taxon>Conoidasida</taxon>
        <taxon>Coccidia</taxon>
        <taxon>Eucoccidiorida</taxon>
        <taxon>Eimeriorina</taxon>
        <taxon>Sarcocystidae</taxon>
        <taxon>Cystoisospora</taxon>
    </lineage>
</organism>
<dbReference type="AlphaFoldDB" id="A0A2C6KN98"/>
<dbReference type="GeneID" id="94431658"/>
<keyword evidence="2" id="KW-1185">Reference proteome</keyword>